<evidence type="ECO:0000313" key="4">
    <source>
        <dbReference type="Proteomes" id="UP000823749"/>
    </source>
</evidence>
<sequence>MFSYRSLLLFTLLTTSTLCFSFSHGETHFPTTQTPPFAGEINEGGHDGVVYLGTKRFLAEGPGGDESDSPLNSSYLVLAAKRTYRRDPLNGFKKYTGGYNITERHYWASVGFTAAPFFIIAAIWFFLFGLCLSLICLCYCCCRREPYGYSKIAYALSLIFLILFNVAAIVGCVVLYTGQRKFHDSTTTTLDYVVNQAETTVEKLNNVSEYLSAAKQVGVDRVFLPSNVGTDIDEIQSKINTSATTLRVRTSDNSGNIKDLLDSVRRALIVIAAVMLVLTFLGFLHIYYLSQEMLLRYLLQLGDHWMDTCNRNLYFVWCISSSTQKLGVAAAPWSIHESAPKGKAQPCKSQSVTADTCVSMDQWVQNPTAHTALDNILPCMDNATAQETLLRSKEVTSQLVNVVNQVITNVSNINFAPNFTPLFYNQSGPLMPTLCNPYNPDLTNRVCASGEVDLNNATEVWRNYVCQVSANDICTTMGRLTPSIYNQMTAGVNVSYGLYHYGPFLVDLQDCTFARQTFTDIYLYHCPGLQRYSEWIYVGLVMVSVAVMLSLVFWVIYGRERRHRVYTKQFSDGMDRGFEGDKHT</sequence>
<feature type="transmembrane region" description="Helical" evidence="1">
    <location>
        <begin position="117"/>
        <end position="140"/>
    </location>
</feature>
<proteinExistence type="predicted"/>
<dbReference type="AlphaFoldDB" id="A0AAV6JIK7"/>
<protein>
    <submittedName>
        <fullName evidence="3">Uncharacterized protein</fullName>
    </submittedName>
</protein>
<feature type="transmembrane region" description="Helical" evidence="1">
    <location>
        <begin position="535"/>
        <end position="557"/>
    </location>
</feature>
<keyword evidence="4" id="KW-1185">Reference proteome</keyword>
<name>A0AAV6JIK7_9ERIC</name>
<comment type="caution">
    <text evidence="3">The sequence shown here is derived from an EMBL/GenBank/DDBJ whole genome shotgun (WGS) entry which is preliminary data.</text>
</comment>
<accession>A0AAV6JIK7</accession>
<dbReference type="EMBL" id="JACTNZ010000007">
    <property type="protein sequence ID" value="KAG5540971.1"/>
    <property type="molecule type" value="Genomic_DNA"/>
</dbReference>
<keyword evidence="1" id="KW-1133">Transmembrane helix</keyword>
<reference evidence="3" key="1">
    <citation type="submission" date="2020-08" db="EMBL/GenBank/DDBJ databases">
        <title>Plant Genome Project.</title>
        <authorList>
            <person name="Zhang R.-G."/>
        </authorList>
    </citation>
    <scope>NUCLEOTIDE SEQUENCE</scope>
    <source>
        <strain evidence="3">WSP0</strain>
        <tissue evidence="3">Leaf</tissue>
    </source>
</reference>
<dbReference type="PANTHER" id="PTHR31414">
    <property type="entry name" value="TRANSMEMBRANE PROTEIN DDB_G0292058"/>
    <property type="match status" value="1"/>
</dbReference>
<evidence type="ECO:0000256" key="1">
    <source>
        <dbReference type="SAM" id="Phobius"/>
    </source>
</evidence>
<organism evidence="3 4">
    <name type="scientific">Rhododendron griersonianum</name>
    <dbReference type="NCBI Taxonomy" id="479676"/>
    <lineage>
        <taxon>Eukaryota</taxon>
        <taxon>Viridiplantae</taxon>
        <taxon>Streptophyta</taxon>
        <taxon>Embryophyta</taxon>
        <taxon>Tracheophyta</taxon>
        <taxon>Spermatophyta</taxon>
        <taxon>Magnoliopsida</taxon>
        <taxon>eudicotyledons</taxon>
        <taxon>Gunneridae</taxon>
        <taxon>Pentapetalae</taxon>
        <taxon>asterids</taxon>
        <taxon>Ericales</taxon>
        <taxon>Ericaceae</taxon>
        <taxon>Ericoideae</taxon>
        <taxon>Rhodoreae</taxon>
        <taxon>Rhododendron</taxon>
    </lineage>
</organism>
<feature type="chain" id="PRO_5043450884" evidence="2">
    <location>
        <begin position="22"/>
        <end position="584"/>
    </location>
</feature>
<dbReference type="PANTHER" id="PTHR31414:SF15">
    <property type="entry name" value="PLASMA MEMBRANE FUSION PROTEIN"/>
    <property type="match status" value="1"/>
</dbReference>
<dbReference type="Proteomes" id="UP000823749">
    <property type="component" value="Chromosome 7"/>
</dbReference>
<keyword evidence="2" id="KW-0732">Signal</keyword>
<feature type="transmembrane region" description="Helical" evidence="1">
    <location>
        <begin position="152"/>
        <end position="176"/>
    </location>
</feature>
<keyword evidence="1" id="KW-0812">Transmembrane</keyword>
<feature type="transmembrane region" description="Helical" evidence="1">
    <location>
        <begin position="267"/>
        <end position="289"/>
    </location>
</feature>
<evidence type="ECO:0000256" key="2">
    <source>
        <dbReference type="SAM" id="SignalP"/>
    </source>
</evidence>
<dbReference type="GO" id="GO:0009506">
    <property type="term" value="C:plasmodesma"/>
    <property type="evidence" value="ECO:0007669"/>
    <property type="project" value="TreeGrafter"/>
</dbReference>
<dbReference type="GO" id="GO:0005886">
    <property type="term" value="C:plasma membrane"/>
    <property type="evidence" value="ECO:0007669"/>
    <property type="project" value="TreeGrafter"/>
</dbReference>
<dbReference type="InterPro" id="IPR040283">
    <property type="entry name" value="DDB_G0292058-like"/>
</dbReference>
<feature type="signal peptide" evidence="2">
    <location>
        <begin position="1"/>
        <end position="21"/>
    </location>
</feature>
<evidence type="ECO:0000313" key="3">
    <source>
        <dbReference type="EMBL" id="KAG5540971.1"/>
    </source>
</evidence>
<gene>
    <name evidence="3" type="ORF">RHGRI_021009</name>
</gene>
<keyword evidence="1" id="KW-0472">Membrane</keyword>